<accession>A0A554J9U1</accession>
<evidence type="ECO:0000259" key="1">
    <source>
        <dbReference type="Pfam" id="PF20259"/>
    </source>
</evidence>
<dbReference type="PANTHER" id="PTHR11933">
    <property type="entry name" value="TRNA 5-METHYLAMINOMETHYL-2-THIOURIDYLATE -METHYLTRANSFERASE"/>
    <property type="match status" value="1"/>
</dbReference>
<protein>
    <submittedName>
        <fullName evidence="2">tRNA-specific 2-thiouridylase</fullName>
    </submittedName>
</protein>
<reference evidence="2 3" key="1">
    <citation type="submission" date="2017-08" db="EMBL/GenBank/DDBJ databases">
        <title>Mechanisms for carbon and nitrogen cycling indicate functional differentiation within the Candidate Phyla Radiation.</title>
        <authorList>
            <person name="Danczak R.E."/>
            <person name="Johnston M.D."/>
            <person name="Kenah C."/>
            <person name="Slattery M."/>
            <person name="Wrighton K.C."/>
            <person name="Wilkins M.J."/>
        </authorList>
    </citation>
    <scope>NUCLEOTIDE SEQUENCE [LARGE SCALE GENOMIC DNA]</scope>
    <source>
        <strain evidence="2">Gr01-1014_85</strain>
    </source>
</reference>
<proteinExistence type="predicted"/>
<dbReference type="Gene3D" id="3.40.50.620">
    <property type="entry name" value="HUPs"/>
    <property type="match status" value="1"/>
</dbReference>
<feature type="non-terminal residue" evidence="2">
    <location>
        <position position="1"/>
    </location>
</feature>
<comment type="caution">
    <text evidence="2">The sequence shown here is derived from an EMBL/GenBank/DDBJ whole genome shotgun (WGS) entry which is preliminary data.</text>
</comment>
<name>A0A554J9U1_9BACT</name>
<dbReference type="GO" id="GO:0016783">
    <property type="term" value="F:sulfurtransferase activity"/>
    <property type="evidence" value="ECO:0007669"/>
    <property type="project" value="InterPro"/>
</dbReference>
<dbReference type="SUPFAM" id="SSF52402">
    <property type="entry name" value="Adenine nucleotide alpha hydrolases-like"/>
    <property type="match status" value="1"/>
</dbReference>
<dbReference type="Pfam" id="PF03054">
    <property type="entry name" value="tRNA_Me_trans"/>
    <property type="match status" value="1"/>
</dbReference>
<dbReference type="InterPro" id="IPR014729">
    <property type="entry name" value="Rossmann-like_a/b/a_fold"/>
</dbReference>
<dbReference type="InterPro" id="IPR023382">
    <property type="entry name" value="MnmA-like_central_sf"/>
</dbReference>
<sequence length="251" mass="28036">DQSYFLYRVAHRQWSRVLFPLSQLTKAEVRQLASQLGLSNAKRSDSMGICFVGKVAYRQFISLWLPEAEGPIVDLEGRVLGQHQGIHLYTIGEHVAIDGRRFAAAYPEQRGALPSYYVQAKQPDARRLIVAPGADHPTLMSDQLTLSPATPDLWSELELAKQSGATFYLRIRHLGQLYTVASFEQNQWQSPSGWQLTDWEGPAITFNLTERARAVAPGQHAVIYASWPTEAQRPKAVIGGGMILPDAIIKR</sequence>
<feature type="domain" description="tRNA-specific 2-thiouridylase MnmA-like central" evidence="1">
    <location>
        <begin position="59"/>
        <end position="131"/>
    </location>
</feature>
<dbReference type="PANTHER" id="PTHR11933:SF5">
    <property type="entry name" value="MITOCHONDRIAL TRNA-SPECIFIC 2-THIOURIDYLASE 1"/>
    <property type="match status" value="1"/>
</dbReference>
<dbReference type="EMBL" id="VMFD01000064">
    <property type="protein sequence ID" value="TSC65139.1"/>
    <property type="molecule type" value="Genomic_DNA"/>
</dbReference>
<gene>
    <name evidence="2" type="ORF">CEO22_603</name>
</gene>
<dbReference type="InterPro" id="IPR046884">
    <property type="entry name" value="MnmA-like_central"/>
</dbReference>
<dbReference type="Proteomes" id="UP000316253">
    <property type="component" value="Unassembled WGS sequence"/>
</dbReference>
<dbReference type="GO" id="GO:0002143">
    <property type="term" value="P:tRNA wobble position uridine thiolation"/>
    <property type="evidence" value="ECO:0007669"/>
    <property type="project" value="TreeGrafter"/>
</dbReference>
<dbReference type="Gene3D" id="2.40.30.10">
    <property type="entry name" value="Translation factors"/>
    <property type="match status" value="1"/>
</dbReference>
<organism evidence="2 3">
    <name type="scientific">Candidatus Berkelbacteria bacterium Gr01-1014_85</name>
    <dbReference type="NCBI Taxonomy" id="2017150"/>
    <lineage>
        <taxon>Bacteria</taxon>
        <taxon>Candidatus Berkelbacteria</taxon>
    </lineage>
</organism>
<evidence type="ECO:0000313" key="2">
    <source>
        <dbReference type="EMBL" id="TSC65139.1"/>
    </source>
</evidence>
<evidence type="ECO:0000313" key="3">
    <source>
        <dbReference type="Proteomes" id="UP000316253"/>
    </source>
</evidence>
<dbReference type="Pfam" id="PF20259">
    <property type="entry name" value="tRNA_Me_trans_M"/>
    <property type="match status" value="1"/>
</dbReference>
<dbReference type="Gene3D" id="2.30.30.280">
    <property type="entry name" value="Adenine nucleotide alpha hydrolases-like domains"/>
    <property type="match status" value="1"/>
</dbReference>
<dbReference type="AlphaFoldDB" id="A0A554J9U1"/>